<proteinExistence type="predicted"/>
<dbReference type="Gene3D" id="1.10.1070.11">
    <property type="entry name" value="Phosphatidylinositol 3-/4-kinase, catalytic domain"/>
    <property type="match status" value="1"/>
</dbReference>
<dbReference type="EMBL" id="CAXAMN010000126">
    <property type="protein sequence ID" value="CAK8986595.1"/>
    <property type="molecule type" value="Genomic_DNA"/>
</dbReference>
<dbReference type="PANTHER" id="PTHR10048">
    <property type="entry name" value="PHOSPHATIDYLINOSITOL KINASE"/>
    <property type="match status" value="1"/>
</dbReference>
<evidence type="ECO:0000256" key="1">
    <source>
        <dbReference type="ARBA" id="ARBA00022679"/>
    </source>
</evidence>
<dbReference type="Proteomes" id="UP001642484">
    <property type="component" value="Unassembled WGS sequence"/>
</dbReference>
<comment type="caution">
    <text evidence="5">The sequence shown here is derived from an EMBL/GenBank/DDBJ whole genome shotgun (WGS) entry which is preliminary data.</text>
</comment>
<dbReference type="PROSITE" id="PS50290">
    <property type="entry name" value="PI3_4_KINASE_3"/>
    <property type="match status" value="1"/>
</dbReference>
<keyword evidence="1" id="KW-0808">Transferase</keyword>
<dbReference type="InterPro" id="IPR015433">
    <property type="entry name" value="PI3/4_kinase"/>
</dbReference>
<evidence type="ECO:0000256" key="2">
    <source>
        <dbReference type="ARBA" id="ARBA00022777"/>
    </source>
</evidence>
<dbReference type="InterPro" id="IPR036940">
    <property type="entry name" value="PI3/4_kinase_cat_sf"/>
</dbReference>
<gene>
    <name evidence="5" type="ORF">CCMP2556_LOCUS560</name>
</gene>
<keyword evidence="6" id="KW-1185">Reference proteome</keyword>
<feature type="region of interest" description="Disordered" evidence="3">
    <location>
        <begin position="1"/>
        <end position="51"/>
    </location>
</feature>
<dbReference type="Pfam" id="PF00454">
    <property type="entry name" value="PI3_PI4_kinase"/>
    <property type="match status" value="1"/>
</dbReference>
<name>A0ABP0H986_9DINO</name>
<dbReference type="SMART" id="SM00146">
    <property type="entry name" value="PI3Kc"/>
    <property type="match status" value="1"/>
</dbReference>
<evidence type="ECO:0000313" key="6">
    <source>
        <dbReference type="Proteomes" id="UP001642484"/>
    </source>
</evidence>
<organism evidence="5 6">
    <name type="scientific">Durusdinium trenchii</name>
    <dbReference type="NCBI Taxonomy" id="1381693"/>
    <lineage>
        <taxon>Eukaryota</taxon>
        <taxon>Sar</taxon>
        <taxon>Alveolata</taxon>
        <taxon>Dinophyceae</taxon>
        <taxon>Suessiales</taxon>
        <taxon>Symbiodiniaceae</taxon>
        <taxon>Durusdinium</taxon>
    </lineage>
</organism>
<dbReference type="InterPro" id="IPR011009">
    <property type="entry name" value="Kinase-like_dom_sf"/>
</dbReference>
<sequence>MSSPCHVPDITDLESSSVGEKEDQLAAEGLFGRGWLPPEERGKLISEPEAEEEALGWEVVATATSKCSRSSSFSESGSHLDKARSDGVPEDLIMGCLDSSCSRLFGPNEKSRCSGCGFFFCPRHLKGPWYVNYFGNGTPLLETHLPKPGQVFLCSSCHQRLPLGEKGFEPQHLALEVQMMKATVLKPEEEMLEGIPFPLVRSAARALLLRLLEQLRHGSRNWSEAEKEWVWSLAPELVEQDVGWLTQLFRQTQWTKEETTLCLDLLAKVHASLAGWEALQILSLLGRSAGPACKLLGAGGERKVGLAAVHAAEALKALNPTEITCCLELLLDTAQEFANSDCQGGCRAVLSALRHQTAQESMAARAFRNEYFWALETRVQALAHYRQRGIENHGSAPYAESWQSLAQQELLRNLPQEAELGLLRQHAWVRHMERGDYECCKHEPAWGEDRSFPLAVWPPYRTCAGLETAPRKAESKSAPLIVRCRYRDEPSRGKTKSGKVKLPERRKTSGVLLKKDPDMHKEQQVGQTLRLLEILIWKDPKLQELLNSEGLSFEDVRATYIIAMTGPNTAMLEFIDGARTLKYVRSGRLDGGSAPFGPKYFMTNGEKGTLKTFLRLNNNRDDFAKSLARLAFTSAISAVLSFVAGLGDRHHENFMVTVDGRLVHVDFGYALGKEPLDSMLIHFAVQGGRPATTIQYDELIEAVTDELMERIFWPVVCRAYLCVRKYPGLLVEMFYTAMLRTPRSALKGHWQQNASLWQEAQRFVARNCAAGMSEPSAERFIYSLLQHCTRMERGAQLRDELKGLRLGEKTTQAVSKAWTVAKTTSRNAAHEVIAVGPEAWQQLRQKASSAASTALEGTKRLFS</sequence>
<evidence type="ECO:0000256" key="3">
    <source>
        <dbReference type="SAM" id="MobiDB-lite"/>
    </source>
</evidence>
<dbReference type="SUPFAM" id="SSF56112">
    <property type="entry name" value="Protein kinase-like (PK-like)"/>
    <property type="match status" value="1"/>
</dbReference>
<protein>
    <recommendedName>
        <fullName evidence="4">PI3K/PI4K catalytic domain-containing protein</fullName>
    </recommendedName>
</protein>
<evidence type="ECO:0000259" key="4">
    <source>
        <dbReference type="PROSITE" id="PS50290"/>
    </source>
</evidence>
<accession>A0ABP0H986</accession>
<dbReference type="InterPro" id="IPR000403">
    <property type="entry name" value="PI3/4_kinase_cat_dom"/>
</dbReference>
<keyword evidence="2" id="KW-0418">Kinase</keyword>
<evidence type="ECO:0000313" key="5">
    <source>
        <dbReference type="EMBL" id="CAK8986595.1"/>
    </source>
</evidence>
<feature type="domain" description="PI3K/PI4K catalytic" evidence="4">
    <location>
        <begin position="484"/>
        <end position="793"/>
    </location>
</feature>
<reference evidence="5 6" key="1">
    <citation type="submission" date="2024-02" db="EMBL/GenBank/DDBJ databases">
        <authorList>
            <person name="Chen Y."/>
            <person name="Shah S."/>
            <person name="Dougan E. K."/>
            <person name="Thang M."/>
            <person name="Chan C."/>
        </authorList>
    </citation>
    <scope>NUCLEOTIDE SEQUENCE [LARGE SCALE GENOMIC DNA]</scope>
</reference>